<dbReference type="InterPro" id="IPR036680">
    <property type="entry name" value="SPOR-like_sf"/>
</dbReference>
<dbReference type="EMBL" id="BARW01038560">
    <property type="protein sequence ID" value="GAJ23508.1"/>
    <property type="molecule type" value="Genomic_DNA"/>
</dbReference>
<evidence type="ECO:0000313" key="2">
    <source>
        <dbReference type="EMBL" id="GAJ23508.1"/>
    </source>
</evidence>
<sequence>KINDRGPFVKQRIIDLSYSAAREIGLIGPGTARVHLIALSREVGKIKSGNTQKTLVEAKDFNRGKFTVQVGAFEKRENAERLAGRLRVIFDHVTMTPYEPYPTRTLYRVRVSLSENMTEAGNIVTRLEYLGFSETFVVAL</sequence>
<name>X1V192_9ZZZZ</name>
<accession>X1V192</accession>
<dbReference type="PANTHER" id="PTHR34183:SF1">
    <property type="entry name" value="ENDOLYTIC PEPTIDOGLYCAN TRANSGLYCOSYLASE RLPA"/>
    <property type="match status" value="1"/>
</dbReference>
<protein>
    <recommendedName>
        <fullName evidence="1">SPOR domain-containing protein</fullName>
    </recommendedName>
</protein>
<dbReference type="Pfam" id="PF03330">
    <property type="entry name" value="DPBB_1"/>
    <property type="match status" value="1"/>
</dbReference>
<dbReference type="SUPFAM" id="SSF110997">
    <property type="entry name" value="Sporulation related repeat"/>
    <property type="match status" value="1"/>
</dbReference>
<dbReference type="GO" id="GO:0042834">
    <property type="term" value="F:peptidoglycan binding"/>
    <property type="evidence" value="ECO:0007669"/>
    <property type="project" value="InterPro"/>
</dbReference>
<reference evidence="2" key="1">
    <citation type="journal article" date="2014" name="Front. Microbiol.">
        <title>High frequency of phylogenetically diverse reductive dehalogenase-homologous genes in deep subseafloor sedimentary metagenomes.</title>
        <authorList>
            <person name="Kawai M."/>
            <person name="Futagami T."/>
            <person name="Toyoda A."/>
            <person name="Takaki Y."/>
            <person name="Nishi S."/>
            <person name="Hori S."/>
            <person name="Arai W."/>
            <person name="Tsubouchi T."/>
            <person name="Morono Y."/>
            <person name="Uchiyama I."/>
            <person name="Ito T."/>
            <person name="Fujiyama A."/>
            <person name="Inagaki F."/>
            <person name="Takami H."/>
        </authorList>
    </citation>
    <scope>NUCLEOTIDE SEQUENCE</scope>
    <source>
        <strain evidence="2">Expedition CK06-06</strain>
    </source>
</reference>
<dbReference type="PANTHER" id="PTHR34183">
    <property type="entry name" value="ENDOLYTIC PEPTIDOGLYCAN TRANSGLYCOSYLASE RLPA"/>
    <property type="match status" value="1"/>
</dbReference>
<dbReference type="Pfam" id="PF05036">
    <property type="entry name" value="SPOR"/>
    <property type="match status" value="1"/>
</dbReference>
<dbReference type="PROSITE" id="PS51724">
    <property type="entry name" value="SPOR"/>
    <property type="match status" value="1"/>
</dbReference>
<proteinExistence type="predicted"/>
<dbReference type="InterPro" id="IPR036908">
    <property type="entry name" value="RlpA-like_sf"/>
</dbReference>
<dbReference type="InterPro" id="IPR009009">
    <property type="entry name" value="RlpA-like_DPBB"/>
</dbReference>
<dbReference type="CDD" id="cd22268">
    <property type="entry name" value="DPBB_RlpA-like"/>
    <property type="match status" value="1"/>
</dbReference>
<feature type="domain" description="SPOR" evidence="1">
    <location>
        <begin position="60"/>
        <end position="140"/>
    </location>
</feature>
<dbReference type="Gene3D" id="3.30.70.1070">
    <property type="entry name" value="Sporulation related repeat"/>
    <property type="match status" value="1"/>
</dbReference>
<dbReference type="Gene3D" id="2.40.40.10">
    <property type="entry name" value="RlpA-like domain"/>
    <property type="match status" value="1"/>
</dbReference>
<organism evidence="2">
    <name type="scientific">marine sediment metagenome</name>
    <dbReference type="NCBI Taxonomy" id="412755"/>
    <lineage>
        <taxon>unclassified sequences</taxon>
        <taxon>metagenomes</taxon>
        <taxon>ecological metagenomes</taxon>
    </lineage>
</organism>
<gene>
    <name evidence="2" type="ORF">S12H4_59134</name>
</gene>
<comment type="caution">
    <text evidence="2">The sequence shown here is derived from an EMBL/GenBank/DDBJ whole genome shotgun (WGS) entry which is preliminary data.</text>
</comment>
<evidence type="ECO:0000259" key="1">
    <source>
        <dbReference type="PROSITE" id="PS51724"/>
    </source>
</evidence>
<dbReference type="AlphaFoldDB" id="X1V192"/>
<feature type="non-terminal residue" evidence="2">
    <location>
        <position position="1"/>
    </location>
</feature>
<dbReference type="InterPro" id="IPR007730">
    <property type="entry name" value="SPOR-like_dom"/>
</dbReference>